<dbReference type="InterPro" id="IPR003375">
    <property type="entry name" value="PSI_PsaE"/>
</dbReference>
<dbReference type="SUPFAM" id="SSF50090">
    <property type="entry name" value="Electron transport accessory proteins"/>
    <property type="match status" value="1"/>
</dbReference>
<dbReference type="Proteomes" id="UP000830835">
    <property type="component" value="Unassembled WGS sequence"/>
</dbReference>
<evidence type="ECO:0000313" key="9">
    <source>
        <dbReference type="Proteomes" id="UP000830835"/>
    </source>
</evidence>
<accession>A0ABT0C930</accession>
<evidence type="ECO:0000256" key="7">
    <source>
        <dbReference type="ARBA" id="ARBA00023136"/>
    </source>
</evidence>
<dbReference type="Gene3D" id="2.30.30.50">
    <property type="match status" value="1"/>
</dbReference>
<dbReference type="Pfam" id="PF02427">
    <property type="entry name" value="PSI_PsaE"/>
    <property type="match status" value="1"/>
</dbReference>
<dbReference type="NCBIfam" id="NF002745">
    <property type="entry name" value="PRK02749.1"/>
    <property type="match status" value="1"/>
</dbReference>
<dbReference type="InterPro" id="IPR008990">
    <property type="entry name" value="Elect_transpt_acc-like_dom_sf"/>
</dbReference>
<reference evidence="8" key="1">
    <citation type="submission" date="2021-02" db="EMBL/GenBank/DDBJ databases">
        <title>The CRISPR/cas machinery reduction and long-range gene transfer in the hot spring cyanobacterium Synechococcus.</title>
        <authorList>
            <person name="Dvorak P."/>
            <person name="Jahodarova E."/>
            <person name="Hasler P."/>
            <person name="Poulickova A."/>
        </authorList>
    </citation>
    <scope>NUCLEOTIDE SEQUENCE</scope>
    <source>
        <strain evidence="8">Rupite</strain>
    </source>
</reference>
<comment type="caution">
    <text evidence="8">The sequence shown here is derived from an EMBL/GenBank/DDBJ whole genome shotgun (WGS) entry which is preliminary data.</text>
</comment>
<dbReference type="PANTHER" id="PTHR34549:SF2">
    <property type="entry name" value="PHOTOSYSTEM I SUBUNIT IV"/>
    <property type="match status" value="1"/>
</dbReference>
<proteinExistence type="inferred from homology"/>
<evidence type="ECO:0000256" key="4">
    <source>
        <dbReference type="ARBA" id="ARBA00019865"/>
    </source>
</evidence>
<evidence type="ECO:0000256" key="5">
    <source>
        <dbReference type="ARBA" id="ARBA00022531"/>
    </source>
</evidence>
<evidence type="ECO:0000256" key="1">
    <source>
        <dbReference type="ARBA" id="ARBA00001993"/>
    </source>
</evidence>
<gene>
    <name evidence="8" type="ORF">JX360_02865</name>
</gene>
<evidence type="ECO:0000313" key="8">
    <source>
        <dbReference type="EMBL" id="MCJ2541855.1"/>
    </source>
</evidence>
<dbReference type="EMBL" id="JAFIRA010000004">
    <property type="protein sequence ID" value="MCJ2541855.1"/>
    <property type="molecule type" value="Genomic_DNA"/>
</dbReference>
<keyword evidence="9" id="KW-1185">Reference proteome</keyword>
<keyword evidence="7" id="KW-0472">Membrane</keyword>
<name>A0ABT0C930_THEVL</name>
<comment type="subcellular location">
    <subcellularLocation>
        <location evidence="2">Membrane</location>
        <topology evidence="2">Peripheral membrane protein</topology>
    </subcellularLocation>
</comment>
<dbReference type="PANTHER" id="PTHR34549">
    <property type="entry name" value="PHOTOSYSTEM I REACTION CENTER SUBUNIT IV A, CHLOROPLASTIC-RELATED"/>
    <property type="match status" value="1"/>
</dbReference>
<sequence length="78" mass="8787">MAIQRGAKVRVLRKESYWYRDVGTVAAVDTSGILYPVIVRFDKINYYNINTNNFREDELEVLEVPKAKAKAAPAAPTA</sequence>
<keyword evidence="6" id="KW-0603">Photosystem I</keyword>
<dbReference type="RefSeq" id="WP_244349068.1">
    <property type="nucleotide sequence ID" value="NZ_JAFIRA010000004.1"/>
</dbReference>
<evidence type="ECO:0000256" key="3">
    <source>
        <dbReference type="ARBA" id="ARBA00007501"/>
    </source>
</evidence>
<comment type="similarity">
    <text evidence="3">Belongs to the PsaE family.</text>
</comment>
<comment type="function">
    <text evidence="1">Stabilizes the interaction between PsaC and the PSI core, assists the docking of the ferredoxin to PSI and interacts with ferredoxin-NADP oxidoreductase.</text>
</comment>
<evidence type="ECO:0000256" key="6">
    <source>
        <dbReference type="ARBA" id="ARBA00022836"/>
    </source>
</evidence>
<organism evidence="8 9">
    <name type="scientific">Thermostichus vulcanus str. 'Rupite'</name>
    <dbReference type="NCBI Taxonomy" id="2813851"/>
    <lineage>
        <taxon>Bacteria</taxon>
        <taxon>Bacillati</taxon>
        <taxon>Cyanobacteriota</taxon>
        <taxon>Cyanophyceae</taxon>
        <taxon>Thermostichales</taxon>
        <taxon>Thermostichaceae</taxon>
        <taxon>Thermostichus</taxon>
    </lineage>
</organism>
<evidence type="ECO:0000256" key="2">
    <source>
        <dbReference type="ARBA" id="ARBA00004170"/>
    </source>
</evidence>
<protein>
    <recommendedName>
        <fullName evidence="4">Photosystem I reaction center subunit IV</fullName>
    </recommendedName>
</protein>
<keyword evidence="5" id="KW-0602">Photosynthesis</keyword>